<protein>
    <submittedName>
        <fullName evidence="1">Uncharacterized protein</fullName>
    </submittedName>
</protein>
<gene>
    <name evidence="1" type="ORF">H4219_003507</name>
</gene>
<organism evidence="1 2">
    <name type="scientific">Mycoemilia scoparia</name>
    <dbReference type="NCBI Taxonomy" id="417184"/>
    <lineage>
        <taxon>Eukaryota</taxon>
        <taxon>Fungi</taxon>
        <taxon>Fungi incertae sedis</taxon>
        <taxon>Zoopagomycota</taxon>
        <taxon>Kickxellomycotina</taxon>
        <taxon>Kickxellomycetes</taxon>
        <taxon>Kickxellales</taxon>
        <taxon>Kickxellaceae</taxon>
        <taxon>Mycoemilia</taxon>
    </lineage>
</organism>
<dbReference type="OrthoDB" id="66964at2759"/>
<dbReference type="AlphaFoldDB" id="A0A9W8A0C3"/>
<reference evidence="1" key="1">
    <citation type="submission" date="2022-07" db="EMBL/GenBank/DDBJ databases">
        <title>Phylogenomic reconstructions and comparative analyses of Kickxellomycotina fungi.</title>
        <authorList>
            <person name="Reynolds N.K."/>
            <person name="Stajich J.E."/>
            <person name="Barry K."/>
            <person name="Grigoriev I.V."/>
            <person name="Crous P."/>
            <person name="Smith M.E."/>
        </authorList>
    </citation>
    <scope>NUCLEOTIDE SEQUENCE</scope>
    <source>
        <strain evidence="1">NBRC 100468</strain>
    </source>
</reference>
<proteinExistence type="predicted"/>
<dbReference type="EMBL" id="JANBPU010000086">
    <property type="protein sequence ID" value="KAJ1916925.1"/>
    <property type="molecule type" value="Genomic_DNA"/>
</dbReference>
<comment type="caution">
    <text evidence="1">The sequence shown here is derived from an EMBL/GenBank/DDBJ whole genome shotgun (WGS) entry which is preliminary data.</text>
</comment>
<sequence>MWSLENEESKLNSQLALMNERLEVYHEAGTEFVQLANVYKEVLYDISQVQKDIESISRLDNNTN</sequence>
<accession>A0A9W8A0C3</accession>
<name>A0A9W8A0C3_9FUNG</name>
<dbReference type="Proteomes" id="UP001150538">
    <property type="component" value="Unassembled WGS sequence"/>
</dbReference>
<evidence type="ECO:0000313" key="2">
    <source>
        <dbReference type="Proteomes" id="UP001150538"/>
    </source>
</evidence>
<evidence type="ECO:0000313" key="1">
    <source>
        <dbReference type="EMBL" id="KAJ1916925.1"/>
    </source>
</evidence>
<keyword evidence="2" id="KW-1185">Reference proteome</keyword>